<dbReference type="EMBL" id="JYJG01000364">
    <property type="protein sequence ID" value="KJK42200.1"/>
    <property type="molecule type" value="Genomic_DNA"/>
</dbReference>
<evidence type="ECO:0000313" key="2">
    <source>
        <dbReference type="Proteomes" id="UP000033393"/>
    </source>
</evidence>
<organism evidence="1 2">
    <name type="scientific">Lentzea aerocolonigenes</name>
    <name type="common">Lechevalieria aerocolonigenes</name>
    <name type="synonym">Saccharothrix aerocolonigenes</name>
    <dbReference type="NCBI Taxonomy" id="68170"/>
    <lineage>
        <taxon>Bacteria</taxon>
        <taxon>Bacillati</taxon>
        <taxon>Actinomycetota</taxon>
        <taxon>Actinomycetes</taxon>
        <taxon>Pseudonocardiales</taxon>
        <taxon>Pseudonocardiaceae</taxon>
        <taxon>Lentzea</taxon>
    </lineage>
</organism>
<dbReference type="STRING" id="68170.GCA_000974445_03289"/>
<proteinExistence type="predicted"/>
<accession>A0A0F0GFS4</accession>
<reference evidence="1 2" key="1">
    <citation type="submission" date="2015-02" db="EMBL/GenBank/DDBJ databases">
        <authorList>
            <person name="Ju K.-S."/>
            <person name="Doroghazi J.R."/>
            <person name="Metcalf W."/>
        </authorList>
    </citation>
    <scope>NUCLEOTIDE SEQUENCE [LARGE SCALE GENOMIC DNA]</scope>
    <source>
        <strain evidence="1 2">NRRL B-16140</strain>
    </source>
</reference>
<dbReference type="OrthoDB" id="3688838at2"/>
<name>A0A0F0GFS4_LENAE</name>
<dbReference type="RefSeq" id="WP_045316689.1">
    <property type="nucleotide sequence ID" value="NZ_JYJG01000364.1"/>
</dbReference>
<keyword evidence="2" id="KW-1185">Reference proteome</keyword>
<dbReference type="AlphaFoldDB" id="A0A0F0GFS4"/>
<dbReference type="PATRIC" id="fig|68170.10.peg.9957"/>
<sequence>MSRWHTPSDNCLICHGAQEVVIGVRERGPHERMHDYVRVLFCAACDVGEVRTFSYDDFVAYGEEDDVMVWSGVLVTADVDRLRAEFACGTPLDHKCQCAQHIRAYDSNVRANKTLLAEYGPARHSPDGRTTVTVRVTDGLAEFC</sequence>
<protein>
    <submittedName>
        <fullName evidence="1">Uncharacterized protein</fullName>
    </submittedName>
</protein>
<dbReference type="Proteomes" id="UP000033393">
    <property type="component" value="Unassembled WGS sequence"/>
</dbReference>
<evidence type="ECO:0000313" key="1">
    <source>
        <dbReference type="EMBL" id="KJK42200.1"/>
    </source>
</evidence>
<gene>
    <name evidence="1" type="ORF">UK23_38360</name>
</gene>
<comment type="caution">
    <text evidence="1">The sequence shown here is derived from an EMBL/GenBank/DDBJ whole genome shotgun (WGS) entry which is preliminary data.</text>
</comment>